<dbReference type="InterPro" id="IPR003758">
    <property type="entry name" value="LpxK"/>
</dbReference>
<dbReference type="Proteomes" id="UP001158067">
    <property type="component" value="Unassembled WGS sequence"/>
</dbReference>
<dbReference type="Pfam" id="PF02606">
    <property type="entry name" value="LpxK"/>
    <property type="match status" value="1"/>
</dbReference>
<evidence type="ECO:0000313" key="14">
    <source>
        <dbReference type="EMBL" id="SMP49968.1"/>
    </source>
</evidence>
<name>A0ABY1PX57_9BACT</name>
<evidence type="ECO:0000256" key="6">
    <source>
        <dbReference type="ARBA" id="ARBA00022556"/>
    </source>
</evidence>
<protein>
    <recommendedName>
        <fullName evidence="4 13">Tetraacyldisaccharide 4'-kinase</fullName>
        <ecNumber evidence="3 13">2.7.1.130</ecNumber>
    </recommendedName>
    <alternativeName>
        <fullName evidence="12 13">Lipid A 4'-kinase</fullName>
    </alternativeName>
</protein>
<evidence type="ECO:0000256" key="9">
    <source>
        <dbReference type="ARBA" id="ARBA00022777"/>
    </source>
</evidence>
<comment type="pathway">
    <text evidence="2 13">Glycolipid biosynthesis; lipid IV(A) biosynthesis; lipid IV(A) from (3R)-3-hydroxytetradecanoyl-[acyl-carrier-protein] and UDP-N-acetyl-alpha-D-glucosamine: step 6/6.</text>
</comment>
<evidence type="ECO:0000256" key="2">
    <source>
        <dbReference type="ARBA" id="ARBA00004870"/>
    </source>
</evidence>
<keyword evidence="8 13" id="KW-0547">Nucleotide-binding</keyword>
<keyword evidence="15" id="KW-1185">Reference proteome</keyword>
<dbReference type="RefSeq" id="WP_283431831.1">
    <property type="nucleotide sequence ID" value="NZ_FXUG01000003.1"/>
</dbReference>
<evidence type="ECO:0000256" key="4">
    <source>
        <dbReference type="ARBA" id="ARBA00016436"/>
    </source>
</evidence>
<gene>
    <name evidence="13" type="primary">lpxK</name>
    <name evidence="14" type="ORF">SAMN06265222_10315</name>
</gene>
<dbReference type="PANTHER" id="PTHR42724:SF1">
    <property type="entry name" value="TETRAACYLDISACCHARIDE 4'-KINASE, MITOCHONDRIAL-RELATED"/>
    <property type="match status" value="1"/>
</dbReference>
<evidence type="ECO:0000256" key="13">
    <source>
        <dbReference type="HAMAP-Rule" id="MF_00409"/>
    </source>
</evidence>
<comment type="function">
    <text evidence="1 13">Transfers the gamma-phosphate of ATP to the 4'-position of a tetraacyldisaccharide 1-phosphate intermediate (termed DS-1-P) to form tetraacyldisaccharide 1,4'-bis-phosphate (lipid IVA).</text>
</comment>
<keyword evidence="6 13" id="KW-0441">Lipid A biosynthesis</keyword>
<feature type="binding site" evidence="13">
    <location>
        <begin position="64"/>
        <end position="71"/>
    </location>
    <ligand>
        <name>ATP</name>
        <dbReference type="ChEBI" id="CHEBI:30616"/>
    </ligand>
</feature>
<reference evidence="14 15" key="1">
    <citation type="submission" date="2017-05" db="EMBL/GenBank/DDBJ databases">
        <authorList>
            <person name="Varghese N."/>
            <person name="Submissions S."/>
        </authorList>
    </citation>
    <scope>NUCLEOTIDE SEQUENCE [LARGE SCALE GENOMIC DNA]</scope>
    <source>
        <strain evidence="14 15">DSM 25457</strain>
    </source>
</reference>
<accession>A0ABY1PX57</accession>
<evidence type="ECO:0000256" key="7">
    <source>
        <dbReference type="ARBA" id="ARBA00022679"/>
    </source>
</evidence>
<evidence type="ECO:0000256" key="11">
    <source>
        <dbReference type="ARBA" id="ARBA00023098"/>
    </source>
</evidence>
<keyword evidence="5 13" id="KW-0444">Lipid biosynthesis</keyword>
<proteinExistence type="inferred from homology"/>
<evidence type="ECO:0000256" key="10">
    <source>
        <dbReference type="ARBA" id="ARBA00022840"/>
    </source>
</evidence>
<keyword evidence="7 13" id="KW-0808">Transferase</keyword>
<keyword evidence="10 13" id="KW-0067">ATP-binding</keyword>
<dbReference type="NCBIfam" id="TIGR00682">
    <property type="entry name" value="lpxK"/>
    <property type="match status" value="1"/>
</dbReference>
<dbReference type="HAMAP" id="MF_00409">
    <property type="entry name" value="LpxK"/>
    <property type="match status" value="1"/>
</dbReference>
<sequence>MNFDHQALLSGQKKGPVATSARLGLHFASWLYGGAARFRRYQYDHHRKPIHQAGVPVISVGNLTTGGTGKTPIVCDLCSQLRQLGAQVAIVSRGYGAGESGVNDEAMELAARLPDVPHVQHPDRVEAARIAVEELEAEVLVMDDGFQHRRLHRDLDIVVIDATCPFGFGYQLPRGYLREPISSLRRADLIVVSRSDQVQPTQRQHLKEALHIHAPNIPVINTVHRPSSVQYAQAPAEPISSLSQRKIALISAIGNPDAFERSVQDCNGQLIAHRKLPDHDAFDRETRQELRTWVDSLKQSTSVDLLLCTHKDAVKLATDQIAGVPLGFLQIELAYEDTASGETILAMLQTTLSAN</sequence>
<evidence type="ECO:0000256" key="12">
    <source>
        <dbReference type="ARBA" id="ARBA00029757"/>
    </source>
</evidence>
<evidence type="ECO:0000256" key="5">
    <source>
        <dbReference type="ARBA" id="ARBA00022516"/>
    </source>
</evidence>
<keyword evidence="11 13" id="KW-0443">Lipid metabolism</keyword>
<dbReference type="InterPro" id="IPR027417">
    <property type="entry name" value="P-loop_NTPase"/>
</dbReference>
<evidence type="ECO:0000256" key="8">
    <source>
        <dbReference type="ARBA" id="ARBA00022741"/>
    </source>
</evidence>
<evidence type="ECO:0000313" key="15">
    <source>
        <dbReference type="Proteomes" id="UP001158067"/>
    </source>
</evidence>
<organism evidence="14 15">
    <name type="scientific">Neorhodopirellula lusitana</name>
    <dbReference type="NCBI Taxonomy" id="445327"/>
    <lineage>
        <taxon>Bacteria</taxon>
        <taxon>Pseudomonadati</taxon>
        <taxon>Planctomycetota</taxon>
        <taxon>Planctomycetia</taxon>
        <taxon>Pirellulales</taxon>
        <taxon>Pirellulaceae</taxon>
        <taxon>Neorhodopirellula</taxon>
    </lineage>
</organism>
<comment type="similarity">
    <text evidence="13">Belongs to the LpxK family.</text>
</comment>
<evidence type="ECO:0000256" key="3">
    <source>
        <dbReference type="ARBA" id="ARBA00012071"/>
    </source>
</evidence>
<dbReference type="EMBL" id="FXUG01000003">
    <property type="protein sequence ID" value="SMP49968.1"/>
    <property type="molecule type" value="Genomic_DNA"/>
</dbReference>
<comment type="caution">
    <text evidence="14">The sequence shown here is derived from an EMBL/GenBank/DDBJ whole genome shotgun (WGS) entry which is preliminary data.</text>
</comment>
<dbReference type="EC" id="2.7.1.130" evidence="3 13"/>
<dbReference type="SUPFAM" id="SSF52540">
    <property type="entry name" value="P-loop containing nucleoside triphosphate hydrolases"/>
    <property type="match status" value="1"/>
</dbReference>
<comment type="catalytic activity">
    <reaction evidence="13">
        <text>a lipid A disaccharide + ATP = a lipid IVA + ADP + H(+)</text>
        <dbReference type="Rhea" id="RHEA:67840"/>
        <dbReference type="ChEBI" id="CHEBI:15378"/>
        <dbReference type="ChEBI" id="CHEBI:30616"/>
        <dbReference type="ChEBI" id="CHEBI:176343"/>
        <dbReference type="ChEBI" id="CHEBI:176425"/>
        <dbReference type="ChEBI" id="CHEBI:456216"/>
        <dbReference type="EC" id="2.7.1.130"/>
    </reaction>
</comment>
<dbReference type="GO" id="GO:0016301">
    <property type="term" value="F:kinase activity"/>
    <property type="evidence" value="ECO:0007669"/>
    <property type="project" value="UniProtKB-KW"/>
</dbReference>
<evidence type="ECO:0000256" key="1">
    <source>
        <dbReference type="ARBA" id="ARBA00002274"/>
    </source>
</evidence>
<keyword evidence="9 13" id="KW-0418">Kinase</keyword>
<dbReference type="PANTHER" id="PTHR42724">
    <property type="entry name" value="TETRAACYLDISACCHARIDE 4'-KINASE"/>
    <property type="match status" value="1"/>
</dbReference>